<dbReference type="InterPro" id="IPR008906">
    <property type="entry name" value="HATC_C_dom"/>
</dbReference>
<protein>
    <recommendedName>
        <fullName evidence="9">BED-type domain-containing protein</fullName>
    </recommendedName>
</protein>
<evidence type="ECO:0000313" key="11">
    <source>
        <dbReference type="Proteomes" id="UP000694392"/>
    </source>
</evidence>
<dbReference type="Ensembl" id="ENSSPUT00000000766.1">
    <property type="protein sequence ID" value="ENSSPUP00000000725.1"/>
    <property type="gene ID" value="ENSSPUG00000000606.1"/>
</dbReference>
<feature type="region of interest" description="Disordered" evidence="8">
    <location>
        <begin position="200"/>
        <end position="235"/>
    </location>
</feature>
<keyword evidence="3 7" id="KW-0863">Zinc-finger</keyword>
<dbReference type="GO" id="GO:0008270">
    <property type="term" value="F:zinc ion binding"/>
    <property type="evidence" value="ECO:0007669"/>
    <property type="project" value="UniProtKB-KW"/>
</dbReference>
<evidence type="ECO:0000256" key="4">
    <source>
        <dbReference type="ARBA" id="ARBA00022833"/>
    </source>
</evidence>
<feature type="domain" description="BED-type" evidence="9">
    <location>
        <begin position="151"/>
        <end position="209"/>
    </location>
</feature>
<dbReference type="SMART" id="SM00614">
    <property type="entry name" value="ZnF_BED"/>
    <property type="match status" value="1"/>
</dbReference>
<evidence type="ECO:0000259" key="9">
    <source>
        <dbReference type="PROSITE" id="PS50808"/>
    </source>
</evidence>
<evidence type="ECO:0000256" key="5">
    <source>
        <dbReference type="ARBA" id="ARBA00023125"/>
    </source>
</evidence>
<dbReference type="GO" id="GO:0005634">
    <property type="term" value="C:nucleus"/>
    <property type="evidence" value="ECO:0007669"/>
    <property type="project" value="UniProtKB-SubCell"/>
</dbReference>
<evidence type="ECO:0000256" key="1">
    <source>
        <dbReference type="ARBA" id="ARBA00004123"/>
    </source>
</evidence>
<keyword evidence="11" id="KW-1185">Reference proteome</keyword>
<feature type="region of interest" description="Disordered" evidence="8">
    <location>
        <begin position="1"/>
        <end position="35"/>
    </location>
</feature>
<feature type="compositionally biased region" description="Polar residues" evidence="8">
    <location>
        <begin position="222"/>
        <end position="235"/>
    </location>
</feature>
<evidence type="ECO:0000256" key="2">
    <source>
        <dbReference type="ARBA" id="ARBA00022723"/>
    </source>
</evidence>
<dbReference type="Pfam" id="PF02892">
    <property type="entry name" value="zf-BED"/>
    <property type="match status" value="1"/>
</dbReference>
<dbReference type="PANTHER" id="PTHR47241">
    <property type="entry name" value="FINGER PROTEIN, PUTATIVE-RELATED"/>
    <property type="match status" value="1"/>
</dbReference>
<feature type="compositionally biased region" description="Basic residues" evidence="8">
    <location>
        <begin position="1"/>
        <end position="13"/>
    </location>
</feature>
<reference evidence="10" key="1">
    <citation type="submission" date="2025-08" db="UniProtKB">
        <authorList>
            <consortium name="Ensembl"/>
        </authorList>
    </citation>
    <scope>IDENTIFICATION</scope>
</reference>
<dbReference type="Proteomes" id="UP000694392">
    <property type="component" value="Unplaced"/>
</dbReference>
<dbReference type="SUPFAM" id="SSF53098">
    <property type="entry name" value="Ribonuclease H-like"/>
    <property type="match status" value="1"/>
</dbReference>
<evidence type="ECO:0000256" key="7">
    <source>
        <dbReference type="PROSITE-ProRule" id="PRU00027"/>
    </source>
</evidence>
<dbReference type="OMA" id="ELHENSY"/>
<dbReference type="GO" id="GO:0046983">
    <property type="term" value="F:protein dimerization activity"/>
    <property type="evidence" value="ECO:0007669"/>
    <property type="project" value="InterPro"/>
</dbReference>
<dbReference type="InterPro" id="IPR012337">
    <property type="entry name" value="RNaseH-like_sf"/>
</dbReference>
<dbReference type="GO" id="GO:0003677">
    <property type="term" value="F:DNA binding"/>
    <property type="evidence" value="ECO:0007669"/>
    <property type="project" value="UniProtKB-KW"/>
</dbReference>
<dbReference type="InterPro" id="IPR036236">
    <property type="entry name" value="Znf_C2H2_sf"/>
</dbReference>
<evidence type="ECO:0000256" key="8">
    <source>
        <dbReference type="SAM" id="MobiDB-lite"/>
    </source>
</evidence>
<evidence type="ECO:0000256" key="6">
    <source>
        <dbReference type="ARBA" id="ARBA00023242"/>
    </source>
</evidence>
<reference evidence="10" key="2">
    <citation type="submission" date="2025-09" db="UniProtKB">
        <authorList>
            <consortium name="Ensembl"/>
        </authorList>
    </citation>
    <scope>IDENTIFICATION</scope>
</reference>
<organism evidence="10 11">
    <name type="scientific">Sphenodon punctatus</name>
    <name type="common">Tuatara</name>
    <name type="synonym">Hatteria punctata</name>
    <dbReference type="NCBI Taxonomy" id="8508"/>
    <lineage>
        <taxon>Eukaryota</taxon>
        <taxon>Metazoa</taxon>
        <taxon>Chordata</taxon>
        <taxon>Craniata</taxon>
        <taxon>Vertebrata</taxon>
        <taxon>Euteleostomi</taxon>
        <taxon>Lepidosauria</taxon>
        <taxon>Sphenodontia</taxon>
        <taxon>Sphenodontidae</taxon>
        <taxon>Sphenodon</taxon>
    </lineage>
</organism>
<feature type="compositionally biased region" description="Low complexity" evidence="8">
    <location>
        <begin position="207"/>
        <end position="221"/>
    </location>
</feature>
<dbReference type="PROSITE" id="PS50808">
    <property type="entry name" value="ZF_BED"/>
    <property type="match status" value="1"/>
</dbReference>
<sequence length="862" mass="96018">MRKSSAARRRGFLRGRGVAEVVRHPGTKSSRQQDLVPDHEVQVHILEMDAESQQDLVLYLHSDSENETDVSDEVVELPDVSSAGVEGGSTALPSSDLHKYFSPHPNPKAPSGFAASSPAATVHAASLVESSRESHLSAAACAAGDEAAVKRRRSAVWQYFKEDRRDSLIVICQLCRKRLRLGRKGGSRVGTTTMHNHMTRVHPNVGRASRSRSQPQTPSPQLCRTPSADSTDSISSGEALPAALLSSTVAMTLPESMPQHEEYHSMHPTSQEMTTAVGIMLAVDMLPFSFVENEGFRCVMSEAVPHWKMPSSVYFEQKAVPELCSIVRTYVKDALRQCEGGAVHLATEMWTNGPDVDYLSVTAHWVSRNSSSALNGSASKLERQRATLALCALQKSHTAENILQQLQDIIREWLDPLQLAVGCIVTDDGEKIVQAVREGEFRHVISMAHCLDLLIREFLDKDDVVRDLLCKSRKLCTHFRNSSASRRILSEIQQSLSLPLQHLQQEVPTHWNSTFYMLERLYGQRQAVQAFYARGPKGIRSSSSMQIPLSQWSLMGDLVKILKPFKEAIDLISQEDATLSQAMAVFNLLERNVMALLMGFQTNKDTSAVALANVMLKCLRDNEHLHSVRQRQHYQVAAILDPRLKKIIQAFLPGEKDVVLERLRGELWNLVAQRHREGMEAETGAQVSTGHDHPDPTAAQISTRKHIWEYVEDCNLLCMPSASGPGGPDTITAAETVAKTMCDSFMAESSAVDIYQDPLLYWVDRRERWPALYHVAVTHLSCQPSGAPSESLFTRAGYIASNRYTSLSSASLERLVFIKMNRHHMPADCRLWPSMETLNEDDEDYVQTEDPEEDLCVGLCAH</sequence>
<feature type="region of interest" description="Disordered" evidence="8">
    <location>
        <begin position="679"/>
        <end position="698"/>
    </location>
</feature>
<evidence type="ECO:0000313" key="10">
    <source>
        <dbReference type="Ensembl" id="ENSSPUP00000000725.1"/>
    </source>
</evidence>
<dbReference type="PANTHER" id="PTHR47241:SF1">
    <property type="entry name" value="BED-TYPE DOMAIN-CONTAINING PROTEIN"/>
    <property type="match status" value="1"/>
</dbReference>
<keyword evidence="4" id="KW-0862">Zinc</keyword>
<accession>A0A8D0G4F9</accession>
<proteinExistence type="predicted"/>
<dbReference type="AlphaFoldDB" id="A0A8D0G4F9"/>
<name>A0A8D0G4F9_SPHPU</name>
<evidence type="ECO:0000256" key="3">
    <source>
        <dbReference type="ARBA" id="ARBA00022771"/>
    </source>
</evidence>
<comment type="subcellular location">
    <subcellularLocation>
        <location evidence="1">Nucleus</location>
    </subcellularLocation>
</comment>
<dbReference type="SUPFAM" id="SSF57667">
    <property type="entry name" value="beta-beta-alpha zinc fingers"/>
    <property type="match status" value="1"/>
</dbReference>
<keyword evidence="2" id="KW-0479">Metal-binding</keyword>
<dbReference type="InterPro" id="IPR003656">
    <property type="entry name" value="Znf_BED"/>
</dbReference>
<dbReference type="InterPro" id="IPR052865">
    <property type="entry name" value="Zinc_finger_BED"/>
</dbReference>
<keyword evidence="5" id="KW-0238">DNA-binding</keyword>
<dbReference type="GeneTree" id="ENSGT00940000161131"/>
<dbReference type="Pfam" id="PF05699">
    <property type="entry name" value="Dimer_Tnp_hAT"/>
    <property type="match status" value="1"/>
</dbReference>
<keyword evidence="6" id="KW-0539">Nucleus</keyword>